<dbReference type="RefSeq" id="WP_076023538.1">
    <property type="nucleotide sequence ID" value="NZ_JARXVV010000010.1"/>
</dbReference>
<name>A0AA43MA19_9BURK</name>
<dbReference type="PANTHER" id="PTHR30160">
    <property type="entry name" value="TETRAACYLDISACCHARIDE 4'-KINASE-RELATED"/>
    <property type="match status" value="1"/>
</dbReference>
<dbReference type="Proteomes" id="UP001161160">
    <property type="component" value="Unassembled WGS sequence"/>
</dbReference>
<evidence type="ECO:0000313" key="3">
    <source>
        <dbReference type="EMBL" id="MDH6504455.1"/>
    </source>
</evidence>
<protein>
    <submittedName>
        <fullName evidence="3">Heptosyltransferase-3</fullName>
        <ecNumber evidence="3">2.4.-.-</ecNumber>
    </submittedName>
</protein>
<evidence type="ECO:0000256" key="1">
    <source>
        <dbReference type="ARBA" id="ARBA00022676"/>
    </source>
</evidence>
<dbReference type="InterPro" id="IPR002201">
    <property type="entry name" value="Glyco_trans_9"/>
</dbReference>
<keyword evidence="1 3" id="KW-0328">Glycosyltransferase</keyword>
<dbReference type="EMBL" id="JARXYA010000008">
    <property type="protein sequence ID" value="MDH6504455.1"/>
    <property type="molecule type" value="Genomic_DNA"/>
</dbReference>
<comment type="caution">
    <text evidence="3">The sequence shown here is derived from an EMBL/GenBank/DDBJ whole genome shotgun (WGS) entry which is preliminary data.</text>
</comment>
<gene>
    <name evidence="3" type="ORF">M2127_001775</name>
</gene>
<sequence length="388" mass="43045">MPSIKRFSPLKPKKVLFIATRQIGDVLVTTPLISKARELWPDAEFHFLGYRGKLDMLKGNPDISEIIETSDRPGFCEYLRLFNRLFQRYDLAFVTQPSDRAYVYGLVSAFHRVGVLGGHPQGLTEQDKSKKSKSEQQNAWKKAICLDVVDVDYFNQHVIAEKLRLLSVFYKDPQELFSKPISVTPPCGESIPPDIAMQLHAPYVVVHPGPLTAYKRWPLTYWQTLITWLCEQGLQVILSASPAKQDLQLNQDILSLLDQTTRDKVTDTNGSLSIPQAGALIRNAVLYIGVDTSITHLAAACNTPTIALFGATPPTNFGPWPNGYIGPQPYQLRARSQTVGKITVLQGPGDCVPCRKAGCDDRADSRSACLDLLEPAQVITAVKLALQT</sequence>
<dbReference type="Gene3D" id="3.40.50.2000">
    <property type="entry name" value="Glycogen Phosphorylase B"/>
    <property type="match status" value="2"/>
</dbReference>
<evidence type="ECO:0000256" key="2">
    <source>
        <dbReference type="ARBA" id="ARBA00022679"/>
    </source>
</evidence>
<reference evidence="3" key="1">
    <citation type="submission" date="2023-04" db="EMBL/GenBank/DDBJ databases">
        <title>Genome Encyclopedia of Bacteria and Archaea VI: Functional Genomics of Type Strains.</title>
        <authorList>
            <person name="Whitman W."/>
        </authorList>
    </citation>
    <scope>NUCLEOTIDE SEQUENCE</scope>
    <source>
        <strain evidence="3">Enz.4-51</strain>
    </source>
</reference>
<dbReference type="GO" id="GO:0009244">
    <property type="term" value="P:lipopolysaccharide core region biosynthetic process"/>
    <property type="evidence" value="ECO:0007669"/>
    <property type="project" value="TreeGrafter"/>
</dbReference>
<organism evidence="3 4">
    <name type="scientific">Polynucleobacter sphagniphilus</name>
    <dbReference type="NCBI Taxonomy" id="1743169"/>
    <lineage>
        <taxon>Bacteria</taxon>
        <taxon>Pseudomonadati</taxon>
        <taxon>Pseudomonadota</taxon>
        <taxon>Betaproteobacteria</taxon>
        <taxon>Burkholderiales</taxon>
        <taxon>Burkholderiaceae</taxon>
        <taxon>Polynucleobacter</taxon>
    </lineage>
</organism>
<dbReference type="InterPro" id="IPR051199">
    <property type="entry name" value="LPS_LOS_Heptosyltrfase"/>
</dbReference>
<dbReference type="AlphaFoldDB" id="A0AA43MA19"/>
<dbReference type="GO" id="GO:0008713">
    <property type="term" value="F:ADP-heptose-lipopolysaccharide heptosyltransferase activity"/>
    <property type="evidence" value="ECO:0007669"/>
    <property type="project" value="TreeGrafter"/>
</dbReference>
<keyword evidence="2 3" id="KW-0808">Transferase</keyword>
<proteinExistence type="predicted"/>
<dbReference type="GO" id="GO:0005829">
    <property type="term" value="C:cytosol"/>
    <property type="evidence" value="ECO:0007669"/>
    <property type="project" value="TreeGrafter"/>
</dbReference>
<dbReference type="EC" id="2.4.-.-" evidence="3"/>
<dbReference type="Pfam" id="PF01075">
    <property type="entry name" value="Glyco_transf_9"/>
    <property type="match status" value="1"/>
</dbReference>
<keyword evidence="4" id="KW-1185">Reference proteome</keyword>
<accession>A0AA43MA19</accession>
<dbReference type="SUPFAM" id="SSF53756">
    <property type="entry name" value="UDP-Glycosyltransferase/glycogen phosphorylase"/>
    <property type="match status" value="1"/>
</dbReference>
<evidence type="ECO:0000313" key="4">
    <source>
        <dbReference type="Proteomes" id="UP001161160"/>
    </source>
</evidence>
<dbReference type="CDD" id="cd03789">
    <property type="entry name" value="GT9_LPS_heptosyltransferase"/>
    <property type="match status" value="1"/>
</dbReference>
<dbReference type="PANTHER" id="PTHR30160:SF1">
    <property type="entry name" value="LIPOPOLYSACCHARIDE 1,2-N-ACETYLGLUCOSAMINETRANSFERASE-RELATED"/>
    <property type="match status" value="1"/>
</dbReference>